<gene>
    <name evidence="1" type="ordered locus">Shel_12570</name>
</gene>
<keyword evidence="2" id="KW-1185">Reference proteome</keyword>
<protein>
    <submittedName>
        <fullName evidence="1">Uncharacterized protein</fullName>
    </submittedName>
</protein>
<dbReference type="AlphaFoldDB" id="C7N5U9"/>
<dbReference type="EMBL" id="CP001684">
    <property type="protein sequence ID" value="ACV22284.1"/>
    <property type="molecule type" value="Genomic_DNA"/>
</dbReference>
<evidence type="ECO:0000313" key="2">
    <source>
        <dbReference type="Proteomes" id="UP000002026"/>
    </source>
</evidence>
<evidence type="ECO:0000313" key="1">
    <source>
        <dbReference type="EMBL" id="ACV22284.1"/>
    </source>
</evidence>
<organism evidence="1 2">
    <name type="scientific">Slackia heliotrinireducens (strain ATCC 29202 / DSM 20476 / NCTC 11029 / RHS 1)</name>
    <name type="common">Peptococcus heliotrinreducens</name>
    <dbReference type="NCBI Taxonomy" id="471855"/>
    <lineage>
        <taxon>Bacteria</taxon>
        <taxon>Bacillati</taxon>
        <taxon>Actinomycetota</taxon>
        <taxon>Coriobacteriia</taxon>
        <taxon>Eggerthellales</taxon>
        <taxon>Eggerthellaceae</taxon>
        <taxon>Slackia</taxon>
    </lineage>
</organism>
<reference evidence="1 2" key="1">
    <citation type="journal article" date="2009" name="Stand. Genomic Sci.">
        <title>Complete genome sequence of Slackia heliotrinireducens type strain (RHS 1).</title>
        <authorList>
            <person name="Pukall R."/>
            <person name="Lapidus A."/>
            <person name="Nolan M."/>
            <person name="Copeland A."/>
            <person name="Glavina Del Rio T."/>
            <person name="Lucas S."/>
            <person name="Chen F."/>
            <person name="Tice H."/>
            <person name="Cheng J.F."/>
            <person name="Chertkov O."/>
            <person name="Bruce D."/>
            <person name="Goodwin L."/>
            <person name="Kuske C."/>
            <person name="Brettin T."/>
            <person name="Detter J.C."/>
            <person name="Han C."/>
            <person name="Pitluck S."/>
            <person name="Pati A."/>
            <person name="Mavrommatis K."/>
            <person name="Ivanova N."/>
            <person name="Ovchinnikova G."/>
            <person name="Chen A."/>
            <person name="Palaniappan K."/>
            <person name="Schneider S."/>
            <person name="Rohde M."/>
            <person name="Chain P."/>
            <person name="D'haeseleer P."/>
            <person name="Goker M."/>
            <person name="Bristow J."/>
            <person name="Eisen J.A."/>
            <person name="Markowitz V."/>
            <person name="Kyrpides N.C."/>
            <person name="Klenk H.P."/>
            <person name="Hugenholtz P."/>
        </authorList>
    </citation>
    <scope>NUCLEOTIDE SEQUENCE [LARGE SCALE GENOMIC DNA]</scope>
    <source>
        <strain evidence="2">ATCC 29202 / DSM 20476 / NCTC 11029 / RHS 1</strain>
    </source>
</reference>
<dbReference type="Proteomes" id="UP000002026">
    <property type="component" value="Chromosome"/>
</dbReference>
<dbReference type="HOGENOM" id="CLU_3333090_0_0_11"/>
<dbReference type="KEGG" id="shi:Shel_12570"/>
<sequence length="38" mass="4231">MAEALKASRADCEAGRYYTLREDLKAAIVKKPSESDKD</sequence>
<proteinExistence type="predicted"/>
<accession>C7N5U9</accession>
<name>C7N5U9_SLAHD</name>